<dbReference type="Proteomes" id="UP001642720">
    <property type="component" value="Unassembled WGS sequence"/>
</dbReference>
<evidence type="ECO:0000313" key="3">
    <source>
        <dbReference type="Proteomes" id="UP001642720"/>
    </source>
</evidence>
<sequence>MPVQVFKESAVERTIQQRRLLPPKHGDGSAESATKKMPPLVFYPDTTNTDVPESLYCLRVASFKRLPIKPTVKKKVVLAALLLKPVGHKADAEGYGPDLSRNRDLSELLFRRVGLVYTADGRWTDEHDEMLEKLPTNVVYVVQ</sequence>
<protein>
    <submittedName>
        <fullName evidence="2">Uncharacterized protein</fullName>
    </submittedName>
</protein>
<proteinExistence type="predicted"/>
<dbReference type="GeneID" id="300581328"/>
<evidence type="ECO:0000313" key="2">
    <source>
        <dbReference type="EMBL" id="TFA98362.1"/>
    </source>
</evidence>
<reference evidence="2 3" key="1">
    <citation type="submission" date="2018-01" db="EMBL/GenBank/DDBJ databases">
        <title>Genome characterization of the sugarcane-associated fungus Trichoderma ghanense CCMA-1212 and their application in lignocelulose bioconversion.</title>
        <authorList>
            <person name="Steindorff A.S."/>
            <person name="Mendes T.D."/>
            <person name="Vilela E.S.D."/>
            <person name="Rodrigues D.S."/>
            <person name="Formighieri E.F."/>
            <person name="Melo I.S."/>
            <person name="Favaro L.C.L."/>
        </authorList>
    </citation>
    <scope>NUCLEOTIDE SEQUENCE [LARGE SCALE GENOMIC DNA]</scope>
    <source>
        <strain evidence="2 3">CCMA-1212</strain>
    </source>
</reference>
<name>A0ABY2GTX3_9HYPO</name>
<dbReference type="EMBL" id="PPTA01000020">
    <property type="protein sequence ID" value="TFA98362.1"/>
    <property type="molecule type" value="Genomic_DNA"/>
</dbReference>
<organism evidence="2 3">
    <name type="scientific">Trichoderma ghanense</name>
    <dbReference type="NCBI Taxonomy" id="65468"/>
    <lineage>
        <taxon>Eukaryota</taxon>
        <taxon>Fungi</taxon>
        <taxon>Dikarya</taxon>
        <taxon>Ascomycota</taxon>
        <taxon>Pezizomycotina</taxon>
        <taxon>Sordariomycetes</taxon>
        <taxon>Hypocreomycetidae</taxon>
        <taxon>Hypocreales</taxon>
        <taxon>Hypocreaceae</taxon>
        <taxon>Trichoderma</taxon>
    </lineage>
</organism>
<keyword evidence="3" id="KW-1185">Reference proteome</keyword>
<dbReference type="RefSeq" id="XP_073554564.1">
    <property type="nucleotide sequence ID" value="XM_073706878.1"/>
</dbReference>
<accession>A0ABY2GTX3</accession>
<feature type="region of interest" description="Disordered" evidence="1">
    <location>
        <begin position="16"/>
        <end position="35"/>
    </location>
</feature>
<gene>
    <name evidence="2" type="ORF">CCMA1212_009812</name>
</gene>
<evidence type="ECO:0000256" key="1">
    <source>
        <dbReference type="SAM" id="MobiDB-lite"/>
    </source>
</evidence>
<comment type="caution">
    <text evidence="2">The sequence shown here is derived from an EMBL/GenBank/DDBJ whole genome shotgun (WGS) entry which is preliminary data.</text>
</comment>